<evidence type="ECO:0000256" key="2">
    <source>
        <dbReference type="ARBA" id="ARBA00009824"/>
    </source>
</evidence>
<feature type="transmembrane region" description="Helical" evidence="7">
    <location>
        <begin position="315"/>
        <end position="338"/>
    </location>
</feature>
<feature type="compositionally biased region" description="Polar residues" evidence="6">
    <location>
        <begin position="93"/>
        <end position="102"/>
    </location>
</feature>
<comment type="similarity">
    <text evidence="2">Belongs to the TMCO4 family.</text>
</comment>
<evidence type="ECO:0000256" key="3">
    <source>
        <dbReference type="ARBA" id="ARBA00022692"/>
    </source>
</evidence>
<feature type="region of interest" description="Disordered" evidence="6">
    <location>
        <begin position="70"/>
        <end position="115"/>
    </location>
</feature>
<evidence type="ECO:0000256" key="4">
    <source>
        <dbReference type="ARBA" id="ARBA00022989"/>
    </source>
</evidence>
<feature type="compositionally biased region" description="Acidic residues" evidence="6">
    <location>
        <begin position="103"/>
        <end position="114"/>
    </location>
</feature>
<dbReference type="PANTHER" id="PTHR17920:SF3">
    <property type="entry name" value="TRANSMEMBRANE AND COILED-COIL DOMAIN-CONTAINING PROTEIN 4"/>
    <property type="match status" value="1"/>
</dbReference>
<comment type="caution">
    <text evidence="8">The sequence shown here is derived from an EMBL/GenBank/DDBJ whole genome shotgun (WGS) entry which is preliminary data.</text>
</comment>
<evidence type="ECO:0000256" key="6">
    <source>
        <dbReference type="SAM" id="MobiDB-lite"/>
    </source>
</evidence>
<feature type="transmembrane region" description="Helical" evidence="7">
    <location>
        <begin position="487"/>
        <end position="508"/>
    </location>
</feature>
<evidence type="ECO:0008006" key="10">
    <source>
        <dbReference type="Google" id="ProtNLM"/>
    </source>
</evidence>
<evidence type="ECO:0000256" key="1">
    <source>
        <dbReference type="ARBA" id="ARBA00004141"/>
    </source>
</evidence>
<protein>
    <recommendedName>
        <fullName evidence="10">DUF726-domain-containing protein</fullName>
    </recommendedName>
</protein>
<dbReference type="GO" id="GO:0016020">
    <property type="term" value="C:membrane"/>
    <property type="evidence" value="ECO:0007669"/>
    <property type="project" value="UniProtKB-SubCell"/>
</dbReference>
<feature type="region of interest" description="Disordered" evidence="6">
    <location>
        <begin position="1"/>
        <end position="43"/>
    </location>
</feature>
<proteinExistence type="inferred from homology"/>
<dbReference type="EMBL" id="JADGJQ010000005">
    <property type="protein sequence ID" value="KAJ3183818.1"/>
    <property type="molecule type" value="Genomic_DNA"/>
</dbReference>
<evidence type="ECO:0000313" key="8">
    <source>
        <dbReference type="EMBL" id="KAJ3183818.1"/>
    </source>
</evidence>
<keyword evidence="5 7" id="KW-0472">Membrane</keyword>
<accession>A0AAD5XU05</accession>
<organism evidence="8 9">
    <name type="scientific">Geranomyces variabilis</name>
    <dbReference type="NCBI Taxonomy" id="109894"/>
    <lineage>
        <taxon>Eukaryota</taxon>
        <taxon>Fungi</taxon>
        <taxon>Fungi incertae sedis</taxon>
        <taxon>Chytridiomycota</taxon>
        <taxon>Chytridiomycota incertae sedis</taxon>
        <taxon>Chytridiomycetes</taxon>
        <taxon>Spizellomycetales</taxon>
        <taxon>Powellomycetaceae</taxon>
        <taxon>Geranomyces</taxon>
    </lineage>
</organism>
<dbReference type="SUPFAM" id="SSF53474">
    <property type="entry name" value="alpha/beta-Hydrolases"/>
    <property type="match status" value="1"/>
</dbReference>
<dbReference type="AlphaFoldDB" id="A0AAD5XU05"/>
<feature type="transmembrane region" description="Helical" evidence="7">
    <location>
        <begin position="358"/>
        <end position="384"/>
    </location>
</feature>
<comment type="subcellular location">
    <subcellularLocation>
        <location evidence="1">Membrane</location>
        <topology evidence="1">Multi-pass membrane protein</topology>
    </subcellularLocation>
</comment>
<dbReference type="Proteomes" id="UP001212152">
    <property type="component" value="Unassembled WGS sequence"/>
</dbReference>
<keyword evidence="9" id="KW-1185">Reference proteome</keyword>
<dbReference type="InterPro" id="IPR007941">
    <property type="entry name" value="DUF726"/>
</dbReference>
<dbReference type="PANTHER" id="PTHR17920">
    <property type="entry name" value="TRANSMEMBRANE AND COILED-COIL DOMAIN-CONTAINING PROTEIN 4 TMCO4"/>
    <property type="match status" value="1"/>
</dbReference>
<gene>
    <name evidence="8" type="ORF">HDU87_005934</name>
</gene>
<evidence type="ECO:0000256" key="5">
    <source>
        <dbReference type="ARBA" id="ARBA00023136"/>
    </source>
</evidence>
<evidence type="ECO:0000256" key="7">
    <source>
        <dbReference type="SAM" id="Phobius"/>
    </source>
</evidence>
<feature type="compositionally biased region" description="Acidic residues" evidence="6">
    <location>
        <begin position="81"/>
        <end position="91"/>
    </location>
</feature>
<sequence>MSHSSNSGTGVLPPRGSSLENLQPDVSTSTSSAAPQPSTGGKKYKMDPDLLFAYLSLVWLLAQQEQRNLENALESKPTDQSTEDGDRDEEGQLSRNSSLTSLTEEEQINTDFEEPEKPMWQRMKSLIGVGADAVKDGHHPAVVSYQQWKQHFIHGISMANELSEKEQDLVLDVADHGVTIESLTKSLNDTFRKAMDVSRRTDDTDATSLTGAAPSTTDAVTLILSNMMFSSLQASVVDYKQLVYDARLRVLLLKLAEAMCGPGEGDEDKKRALMVQEVEHNVAQLLWEESQSANSTSGPVERSEKEKDKWKRWTAIGLGTVGAGVAVGLTGGLAAPFIGVGLGSLLSGIGLGAQVGLLATLGTTTGAALVGTVFGLTGGGLSAYKFNRRLGALSVFEFRPLTPVPAVTSESATSQSLHLIIPVSGWLESEQDIVDPWSILPAYTPFSEVTALAFDPHELIALGNGLQDFVKSSAVTYVGGTVLKQTLMAGLISALAWPVALLQIGYLVDNPWSIGLDRAKKAGIVLANDVIAKYVQGRRPVTLIGWSLGARVIFYCLLQLAKLGAFGLVDNAYLLGSPVGTSTRDWTAARSVVAGRFVNAYSTQDWVLAYLYRATELSGVAGLKGAPRVNGLENVNVSALVSSHVAYKNALGDILDKVQFERKA</sequence>
<dbReference type="Pfam" id="PF05277">
    <property type="entry name" value="DUF726"/>
    <property type="match status" value="1"/>
</dbReference>
<evidence type="ECO:0000313" key="9">
    <source>
        <dbReference type="Proteomes" id="UP001212152"/>
    </source>
</evidence>
<keyword evidence="4 7" id="KW-1133">Transmembrane helix</keyword>
<reference evidence="8" key="1">
    <citation type="submission" date="2020-05" db="EMBL/GenBank/DDBJ databases">
        <title>Phylogenomic resolution of chytrid fungi.</title>
        <authorList>
            <person name="Stajich J.E."/>
            <person name="Amses K."/>
            <person name="Simmons R."/>
            <person name="Seto K."/>
            <person name="Myers J."/>
            <person name="Bonds A."/>
            <person name="Quandt C.A."/>
            <person name="Barry K."/>
            <person name="Liu P."/>
            <person name="Grigoriev I."/>
            <person name="Longcore J.E."/>
            <person name="James T.Y."/>
        </authorList>
    </citation>
    <scope>NUCLEOTIDE SEQUENCE</scope>
    <source>
        <strain evidence="8">JEL0379</strain>
    </source>
</reference>
<keyword evidence="3 7" id="KW-0812">Transmembrane</keyword>
<name>A0AAD5XU05_9FUNG</name>
<dbReference type="InterPro" id="IPR029058">
    <property type="entry name" value="AB_hydrolase_fold"/>
</dbReference>
<feature type="compositionally biased region" description="Low complexity" evidence="6">
    <location>
        <begin position="27"/>
        <end position="39"/>
    </location>
</feature>